<evidence type="ECO:0000313" key="17">
    <source>
        <dbReference type="Proteomes" id="UP001497497"/>
    </source>
</evidence>
<comment type="similarity">
    <text evidence="1">Belongs to the CLN5 family.</text>
</comment>
<evidence type="ECO:0000256" key="7">
    <source>
        <dbReference type="ARBA" id="ARBA00044557"/>
    </source>
</evidence>
<dbReference type="GO" id="GO:0008474">
    <property type="term" value="F:palmitoyl-(protein) hydrolase activity"/>
    <property type="evidence" value="ECO:0007669"/>
    <property type="project" value="UniProtKB-EC"/>
</dbReference>
<dbReference type="EMBL" id="CAXITT010000688">
    <property type="protein sequence ID" value="CAL1545208.1"/>
    <property type="molecule type" value="Genomic_DNA"/>
</dbReference>
<evidence type="ECO:0000256" key="3">
    <source>
        <dbReference type="ARBA" id="ARBA00044494"/>
    </source>
</evidence>
<keyword evidence="2" id="KW-0325">Glycoprotein</keyword>
<comment type="catalytic activity">
    <reaction evidence="9">
        <text>S-hexadecanoyl-L-cysteinyl-[protein] + H2O = L-cysteinyl-[protein] + hexadecanoate + H(+)</text>
        <dbReference type="Rhea" id="RHEA:19233"/>
        <dbReference type="Rhea" id="RHEA-COMP:10131"/>
        <dbReference type="Rhea" id="RHEA-COMP:11032"/>
        <dbReference type="ChEBI" id="CHEBI:7896"/>
        <dbReference type="ChEBI" id="CHEBI:15377"/>
        <dbReference type="ChEBI" id="CHEBI:15378"/>
        <dbReference type="ChEBI" id="CHEBI:29950"/>
        <dbReference type="ChEBI" id="CHEBI:74151"/>
        <dbReference type="EC" id="3.1.2.22"/>
    </reaction>
    <physiologicalReaction direction="left-to-right" evidence="9">
        <dbReference type="Rhea" id="RHEA:19234"/>
    </physiologicalReaction>
</comment>
<feature type="chain" id="PRO_5043752114" description="Bis(monoacylglycero)phosphate synthase CLN5" evidence="15">
    <location>
        <begin position="28"/>
        <end position="336"/>
    </location>
</feature>
<evidence type="ECO:0000256" key="9">
    <source>
        <dbReference type="ARBA" id="ARBA00047409"/>
    </source>
</evidence>
<dbReference type="GO" id="GO:0007040">
    <property type="term" value="P:lysosome organization"/>
    <property type="evidence" value="ECO:0007669"/>
    <property type="project" value="TreeGrafter"/>
</dbReference>
<dbReference type="GO" id="GO:0016798">
    <property type="term" value="F:hydrolase activity, acting on glycosyl bonds"/>
    <property type="evidence" value="ECO:0007669"/>
    <property type="project" value="TreeGrafter"/>
</dbReference>
<feature type="signal peptide" evidence="15">
    <location>
        <begin position="1"/>
        <end position="27"/>
    </location>
</feature>
<evidence type="ECO:0000256" key="8">
    <source>
        <dbReference type="ARBA" id="ARBA00045492"/>
    </source>
</evidence>
<comment type="function">
    <text evidence="3">Exhibits palmitoyl protein thioesterase (S-depalmitoylation) activity in vitro and most likely plays a role in protein S-depalmitoylation.</text>
</comment>
<dbReference type="Pfam" id="PF15014">
    <property type="entry name" value="CLN5"/>
    <property type="match status" value="1"/>
</dbReference>
<evidence type="ECO:0000256" key="12">
    <source>
        <dbReference type="ARBA" id="ARBA00051183"/>
    </source>
</evidence>
<comment type="catalytic activity">
    <reaction evidence="13">
        <text>2 1-acyl-sn-glycero-3-phospho-(1'-sn-glycerol) = 1-acyl-sn-glycero-3-phospho-(3'-acyl-sn-1'-glycerol) + sn-glycero-3-phospho-(1'-sn-glycerol)</text>
        <dbReference type="Rhea" id="RHEA:77619"/>
        <dbReference type="ChEBI" id="CHEBI:64717"/>
        <dbReference type="ChEBI" id="CHEBI:64840"/>
        <dbReference type="ChEBI" id="CHEBI:232628"/>
    </reaction>
    <physiologicalReaction direction="left-to-right" evidence="13">
        <dbReference type="Rhea" id="RHEA:77620"/>
    </physiologicalReaction>
</comment>
<evidence type="ECO:0000256" key="2">
    <source>
        <dbReference type="ARBA" id="ARBA00023180"/>
    </source>
</evidence>
<sequence>MKDKMHKGHLLRLTAYFFMVQVSPVLSWTSQCSAPHPEWPQQHRPYDSRPISDPYCKAGIVPFCPTGLPSNIMPKVGPNDTLFVYAMKAPVWEFKFGDLLKKFNIMHDAIGFHHVQSGLNMTMEWYELFQLFNCTFPHERKQENDLLWCNQGAACIYMGIDEKHWRDNGTLVKVGEITGSTFNQFADWTEQDNNTYLYYETWTVKESPNGVTWFDPFDCASWVIRAFDQLHQFGATFNTSVHLNYTKAVLYSKQPECIGNATTVYQDPKVLGNLKKFYAYFQGSTSLAEVLEHLIEYIPYFLMYDTFYLFYNDEYWHLPLEYPYIEITYEEVPLPS</sequence>
<protein>
    <recommendedName>
        <fullName evidence="4">Bis(monoacylglycero)phosphate synthase CLN5</fullName>
    </recommendedName>
    <alternativeName>
        <fullName evidence="5">Ceroid-lipofuscinosis neuronal protein 5</fullName>
    </alternativeName>
    <alternativeName>
        <fullName evidence="7">Palmitoyl protein thioesterase CLN5</fullName>
    </alternativeName>
    <alternativeName>
        <fullName evidence="6">S-depalmitoylase CLN5</fullName>
    </alternativeName>
</protein>
<evidence type="ECO:0000256" key="5">
    <source>
        <dbReference type="ARBA" id="ARBA00044547"/>
    </source>
</evidence>
<proteinExistence type="inferred from homology"/>
<keyword evidence="17" id="KW-1185">Reference proteome</keyword>
<comment type="function">
    <text evidence="8">Catalyzes the synthesis of bis(monoacylglycero)phosphate (BMP) via transacylation of 2 molecules of lysophosphatidylglycerol (LPG). BMP also known as lysobisphosphatidic acid plays a key role in the formation of intraluminal vesicles and in maintaining intracellular cholesterol homeostasis. Can use only LPG as the exclusive lysophospholipid acyl donor for base exchange and displays BMP synthase activity towards various LPGs (LPG 14:0, LPG 16:0, LPG 18:0, LPG 18:1) with a higher preference for longer chain lengths. Plays a role in influencing the retrograde trafficking of lysosomal sorting receptors SORT1 and IGF2R from the endosomes to the trans-Golgi network by controlling the recruitment of retromer complex to the endosomal membrane. Regulates the localization and activation of RAB7A which is required to recruit the retromer complex to the endosomal membrane.</text>
</comment>
<evidence type="ECO:0000256" key="10">
    <source>
        <dbReference type="ARBA" id="ARBA00050455"/>
    </source>
</evidence>
<comment type="catalytic activity">
    <reaction evidence="11">
        <text>2 1-(9Z-octadecenoyl)-sn-glycero-3-phospho-(1'-sn-glycerol) = 1-(9Z-octadecenoyl)-sn-glycero-3-phospho-(3'-(9Z-octadecenoyl)-1'-sn-glycerol) + sn-glycero-3-phospho-(1'-sn-glycerol)</text>
        <dbReference type="Rhea" id="RHEA:77599"/>
        <dbReference type="ChEBI" id="CHEBI:64717"/>
        <dbReference type="ChEBI" id="CHEBI:72828"/>
        <dbReference type="ChEBI" id="CHEBI:232637"/>
    </reaction>
    <physiologicalReaction direction="left-to-right" evidence="11">
        <dbReference type="Rhea" id="RHEA:77600"/>
    </physiologicalReaction>
</comment>
<reference evidence="16 17" key="1">
    <citation type="submission" date="2024-04" db="EMBL/GenBank/DDBJ databases">
        <authorList>
            <consortium name="Genoscope - CEA"/>
            <person name="William W."/>
        </authorList>
    </citation>
    <scope>NUCLEOTIDE SEQUENCE [LARGE SCALE GENOMIC DNA]</scope>
</reference>
<dbReference type="GO" id="GO:0005765">
    <property type="term" value="C:lysosomal membrane"/>
    <property type="evidence" value="ECO:0007669"/>
    <property type="project" value="TreeGrafter"/>
</dbReference>
<dbReference type="PANTHER" id="PTHR15380">
    <property type="entry name" value="CEROID-LIPOFUSCINOSIS, NEURONAL 5"/>
    <property type="match status" value="1"/>
</dbReference>
<evidence type="ECO:0000256" key="15">
    <source>
        <dbReference type="SAM" id="SignalP"/>
    </source>
</evidence>
<comment type="caution">
    <text evidence="16">The sequence shown here is derived from an EMBL/GenBank/DDBJ whole genome shotgun (WGS) entry which is preliminary data.</text>
</comment>
<name>A0AAV2IKC1_LYMST</name>
<dbReference type="AlphaFoldDB" id="A0AAV2IKC1"/>
<comment type="catalytic activity">
    <reaction evidence="14">
        <text>2 1-octadecanoyl-sn-glycero-3-phospho-(1'-sn-glycerol) = 1-octadecanoyl-sn-glycero-3-phospho-(3'-octadecanoyl-1'-sn-glycerol) + sn-glycero-3-phospho-(1'-sn-glycerol)</text>
        <dbReference type="Rhea" id="RHEA:77603"/>
        <dbReference type="ChEBI" id="CHEBI:64717"/>
        <dbReference type="ChEBI" id="CHEBI:72827"/>
        <dbReference type="ChEBI" id="CHEBI:232638"/>
    </reaction>
    <physiologicalReaction direction="left-to-right" evidence="14">
        <dbReference type="Rhea" id="RHEA:77604"/>
    </physiologicalReaction>
</comment>
<dbReference type="Proteomes" id="UP001497497">
    <property type="component" value="Unassembled WGS sequence"/>
</dbReference>
<gene>
    <name evidence="16" type="ORF">GSLYS_00018691001</name>
</gene>
<evidence type="ECO:0000256" key="1">
    <source>
        <dbReference type="ARBA" id="ARBA00007028"/>
    </source>
</evidence>
<comment type="catalytic activity">
    <reaction evidence="10">
        <text>2 1-tetradecanoyl-sn-glycero-3-phospho-(1'-sn-glycerol) = 1-tetradecanoyl-sn-glycero-3-phospho-(3'-tetradecanoyl-1'-sn-glycerol) + sn-glycero-3-phospho-(1'-sn-glycerol)</text>
        <dbReference type="Rhea" id="RHEA:77611"/>
        <dbReference type="ChEBI" id="CHEBI:64717"/>
        <dbReference type="ChEBI" id="CHEBI:72826"/>
        <dbReference type="ChEBI" id="CHEBI:232640"/>
    </reaction>
    <physiologicalReaction direction="left-to-right" evidence="10">
        <dbReference type="Rhea" id="RHEA:77612"/>
    </physiologicalReaction>
</comment>
<comment type="catalytic activity">
    <reaction evidence="12">
        <text>2 1-hexadecanoyl-sn-glycero-3-phospho-(1'-sn-glycerol) = 1-hexadecanoyl-sn-glycero-3-phospho-(3'-hexadecanoyl-1'-sn-glycerol) + sn-glycero-3-phospho-(1'-sn-glycerol)</text>
        <dbReference type="Rhea" id="RHEA:77607"/>
        <dbReference type="ChEBI" id="CHEBI:64717"/>
        <dbReference type="ChEBI" id="CHEBI:75158"/>
        <dbReference type="ChEBI" id="CHEBI:232639"/>
    </reaction>
    <physiologicalReaction direction="left-to-right" evidence="12">
        <dbReference type="Rhea" id="RHEA:77608"/>
    </physiologicalReaction>
</comment>
<accession>A0AAV2IKC1</accession>
<organism evidence="16 17">
    <name type="scientific">Lymnaea stagnalis</name>
    <name type="common">Great pond snail</name>
    <name type="synonym">Helix stagnalis</name>
    <dbReference type="NCBI Taxonomy" id="6523"/>
    <lineage>
        <taxon>Eukaryota</taxon>
        <taxon>Metazoa</taxon>
        <taxon>Spiralia</taxon>
        <taxon>Lophotrochozoa</taxon>
        <taxon>Mollusca</taxon>
        <taxon>Gastropoda</taxon>
        <taxon>Heterobranchia</taxon>
        <taxon>Euthyneura</taxon>
        <taxon>Panpulmonata</taxon>
        <taxon>Hygrophila</taxon>
        <taxon>Lymnaeoidea</taxon>
        <taxon>Lymnaeidae</taxon>
        <taxon>Lymnaea</taxon>
    </lineage>
</organism>
<keyword evidence="15" id="KW-0732">Signal</keyword>
<evidence type="ECO:0000313" key="16">
    <source>
        <dbReference type="EMBL" id="CAL1545208.1"/>
    </source>
</evidence>
<evidence type="ECO:0000256" key="14">
    <source>
        <dbReference type="ARBA" id="ARBA00051789"/>
    </source>
</evidence>
<dbReference type="InterPro" id="IPR026138">
    <property type="entry name" value="CLN5"/>
</dbReference>
<evidence type="ECO:0000256" key="11">
    <source>
        <dbReference type="ARBA" id="ARBA00051022"/>
    </source>
</evidence>
<evidence type="ECO:0000256" key="13">
    <source>
        <dbReference type="ARBA" id="ARBA00051553"/>
    </source>
</evidence>
<dbReference type="PANTHER" id="PTHR15380:SF2">
    <property type="entry name" value="CEROID-LIPOFUSCINOSIS NEURONAL PROTEIN 5"/>
    <property type="match status" value="1"/>
</dbReference>
<evidence type="ECO:0000256" key="4">
    <source>
        <dbReference type="ARBA" id="ARBA00044532"/>
    </source>
</evidence>
<evidence type="ECO:0000256" key="6">
    <source>
        <dbReference type="ARBA" id="ARBA00044556"/>
    </source>
</evidence>